<organism evidence="1 2">
    <name type="scientific">Rotaria socialis</name>
    <dbReference type="NCBI Taxonomy" id="392032"/>
    <lineage>
        <taxon>Eukaryota</taxon>
        <taxon>Metazoa</taxon>
        <taxon>Spiralia</taxon>
        <taxon>Gnathifera</taxon>
        <taxon>Rotifera</taxon>
        <taxon>Eurotatoria</taxon>
        <taxon>Bdelloidea</taxon>
        <taxon>Philodinida</taxon>
        <taxon>Philodinidae</taxon>
        <taxon>Rotaria</taxon>
    </lineage>
</organism>
<dbReference type="EMBL" id="CAJOBR010038239">
    <property type="protein sequence ID" value="CAF5019078.1"/>
    <property type="molecule type" value="Genomic_DNA"/>
</dbReference>
<name>A0A822BBH0_9BILA</name>
<reference evidence="1" key="1">
    <citation type="submission" date="2021-02" db="EMBL/GenBank/DDBJ databases">
        <authorList>
            <person name="Nowell W R."/>
        </authorList>
    </citation>
    <scope>NUCLEOTIDE SEQUENCE</scope>
</reference>
<protein>
    <submittedName>
        <fullName evidence="1">Uncharacterized protein</fullName>
    </submittedName>
</protein>
<dbReference type="Proteomes" id="UP000663848">
    <property type="component" value="Unassembled WGS sequence"/>
</dbReference>
<dbReference type="AlphaFoldDB" id="A0A822BBH0"/>
<dbReference type="Gene3D" id="1.20.1270.250">
    <property type="match status" value="1"/>
</dbReference>
<accession>A0A822BBH0</accession>
<dbReference type="InterPro" id="IPR046375">
    <property type="entry name" value="IKBKB_SDD_sf"/>
</dbReference>
<feature type="non-terminal residue" evidence="1">
    <location>
        <position position="121"/>
    </location>
</feature>
<comment type="caution">
    <text evidence="1">The sequence shown here is derived from an EMBL/GenBank/DDBJ whole genome shotgun (WGS) entry which is preliminary data.</text>
</comment>
<evidence type="ECO:0000313" key="1">
    <source>
        <dbReference type="EMBL" id="CAF5019078.1"/>
    </source>
</evidence>
<evidence type="ECO:0000313" key="2">
    <source>
        <dbReference type="Proteomes" id="UP000663848"/>
    </source>
</evidence>
<gene>
    <name evidence="1" type="ORF">QYT958_LOCUS39785</name>
</gene>
<sequence length="121" mass="14365">MKTLYLQNLNLYNEAQQKYSKCWFFCEKLKNEINSRYELYKASLVDVFSNTHELVKVTEDISKAGKTLDRHSKELNQMKTQLLPELQQEVAFDIIIEKFKEMYNNLRSTSIHSNSSDYIID</sequence>
<proteinExistence type="predicted"/>